<dbReference type="EMBL" id="BMAW01052681">
    <property type="protein sequence ID" value="GFS86925.1"/>
    <property type="molecule type" value="Genomic_DNA"/>
</dbReference>
<feature type="transmembrane region" description="Helical" evidence="2">
    <location>
        <begin position="62"/>
        <end position="84"/>
    </location>
</feature>
<dbReference type="AlphaFoldDB" id="A0A8X6N017"/>
<dbReference type="OrthoDB" id="6430373at2759"/>
<feature type="region of interest" description="Disordered" evidence="1">
    <location>
        <begin position="211"/>
        <end position="235"/>
    </location>
</feature>
<organism evidence="3 4">
    <name type="scientific">Nephila pilipes</name>
    <name type="common">Giant wood spider</name>
    <name type="synonym">Nephila maculata</name>
    <dbReference type="NCBI Taxonomy" id="299642"/>
    <lineage>
        <taxon>Eukaryota</taxon>
        <taxon>Metazoa</taxon>
        <taxon>Ecdysozoa</taxon>
        <taxon>Arthropoda</taxon>
        <taxon>Chelicerata</taxon>
        <taxon>Arachnida</taxon>
        <taxon>Araneae</taxon>
        <taxon>Araneomorphae</taxon>
        <taxon>Entelegynae</taxon>
        <taxon>Araneoidea</taxon>
        <taxon>Nephilidae</taxon>
        <taxon>Nephila</taxon>
    </lineage>
</organism>
<proteinExistence type="predicted"/>
<name>A0A8X6N017_NEPPI</name>
<feature type="compositionally biased region" description="Basic and acidic residues" evidence="1">
    <location>
        <begin position="271"/>
        <end position="284"/>
    </location>
</feature>
<evidence type="ECO:0000313" key="4">
    <source>
        <dbReference type="Proteomes" id="UP000887013"/>
    </source>
</evidence>
<feature type="region of interest" description="Disordered" evidence="1">
    <location>
        <begin position="263"/>
        <end position="284"/>
    </location>
</feature>
<keyword evidence="4" id="KW-1185">Reference proteome</keyword>
<sequence length="284" mass="32355">MGDADSESIVQVPAQEIEAWMDEAEEVVDEGLENLFVFVTNLNECMKNITSELKSLQKFQNIINALNFFIAPVAVAVLVCYGTRESFEISSLGIEASFQVIVMLLMFLSTSVGLPYYVFSIWECYKIAKNLNEIQRNFGNGLGDEESEVSLLQLYDNLLLRITNDLSLDRYIEFSRMLNTRMPDIVREGIERRRETESDILQLRALALDGESSEAEMNSDREIDDNNPTDSIDEDLNHNLSQRQTEKEPPILYQIQVQVPEESPDLSVKIEPVKNEEIKGKKAE</sequence>
<gene>
    <name evidence="3" type="primary">AVEN_217797_1</name>
    <name evidence="3" type="ORF">NPIL_464161</name>
</gene>
<comment type="caution">
    <text evidence="3">The sequence shown here is derived from an EMBL/GenBank/DDBJ whole genome shotgun (WGS) entry which is preliminary data.</text>
</comment>
<accession>A0A8X6N017</accession>
<protein>
    <submittedName>
        <fullName evidence="3">Uncharacterized protein</fullName>
    </submittedName>
</protein>
<keyword evidence="2" id="KW-1133">Transmembrane helix</keyword>
<reference evidence="3" key="1">
    <citation type="submission" date="2020-08" db="EMBL/GenBank/DDBJ databases">
        <title>Multicomponent nature underlies the extraordinary mechanical properties of spider dragline silk.</title>
        <authorList>
            <person name="Kono N."/>
            <person name="Nakamura H."/>
            <person name="Mori M."/>
            <person name="Yoshida Y."/>
            <person name="Ohtoshi R."/>
            <person name="Malay A.D."/>
            <person name="Moran D.A.P."/>
            <person name="Tomita M."/>
            <person name="Numata K."/>
            <person name="Arakawa K."/>
        </authorList>
    </citation>
    <scope>NUCLEOTIDE SEQUENCE</scope>
</reference>
<feature type="compositionally biased region" description="Acidic residues" evidence="1">
    <location>
        <begin position="222"/>
        <end position="234"/>
    </location>
</feature>
<dbReference type="Proteomes" id="UP000887013">
    <property type="component" value="Unassembled WGS sequence"/>
</dbReference>
<evidence type="ECO:0000256" key="1">
    <source>
        <dbReference type="SAM" id="MobiDB-lite"/>
    </source>
</evidence>
<keyword evidence="2" id="KW-0812">Transmembrane</keyword>
<evidence type="ECO:0000313" key="3">
    <source>
        <dbReference type="EMBL" id="GFS86925.1"/>
    </source>
</evidence>
<feature type="transmembrane region" description="Helical" evidence="2">
    <location>
        <begin position="96"/>
        <end position="119"/>
    </location>
</feature>
<evidence type="ECO:0000256" key="2">
    <source>
        <dbReference type="SAM" id="Phobius"/>
    </source>
</evidence>
<keyword evidence="2" id="KW-0472">Membrane</keyword>